<feature type="domain" description="Flavoprotein" evidence="1">
    <location>
        <begin position="1"/>
        <end position="150"/>
    </location>
</feature>
<comment type="caution">
    <text evidence="2">The sequence shown here is derived from an EMBL/GenBank/DDBJ whole genome shotgun (WGS) entry which is preliminary data.</text>
</comment>
<dbReference type="OrthoDB" id="6382at2"/>
<organism evidence="2 3">
    <name type="scientific">Acetomicrobium hydrogeniformans ATCC BAA-1850</name>
    <dbReference type="NCBI Taxonomy" id="592015"/>
    <lineage>
        <taxon>Bacteria</taxon>
        <taxon>Thermotogati</taxon>
        <taxon>Synergistota</taxon>
        <taxon>Synergistia</taxon>
        <taxon>Synergistales</taxon>
        <taxon>Acetomicrobiaceae</taxon>
        <taxon>Acetomicrobium</taxon>
    </lineage>
</organism>
<sequence length="173" mass="19093">MKVAWVVTGAGHFLKECLEIVEKNKDKIDLFLSCAGIEVIKMYKYGDFLERRDINIVKDYKSSSPSCGAFAAGRYDLLVIAPATSNTVAKCALGIADSLPSNLFSQAGKSKVPILVLPSDVSPRIESLTPTGRKIMVYPRPIDLQHLRTLKTFPGVGVANDLRELKDCLRFYL</sequence>
<dbReference type="GO" id="GO:0003824">
    <property type="term" value="F:catalytic activity"/>
    <property type="evidence" value="ECO:0007669"/>
    <property type="project" value="InterPro"/>
</dbReference>
<dbReference type="AlphaFoldDB" id="A0A0T5X9F2"/>
<keyword evidence="3" id="KW-1185">Reference proteome</keyword>
<evidence type="ECO:0000313" key="2">
    <source>
        <dbReference type="EMBL" id="KRT35000.1"/>
    </source>
</evidence>
<dbReference type="eggNOG" id="COG1036">
    <property type="taxonomic scope" value="Bacteria"/>
</dbReference>
<proteinExistence type="predicted"/>
<dbReference type="Pfam" id="PF02441">
    <property type="entry name" value="Flavoprotein"/>
    <property type="match status" value="1"/>
</dbReference>
<reference evidence="3" key="1">
    <citation type="submission" date="2012-09" db="EMBL/GenBank/DDBJ databases">
        <authorList>
            <person name="Weinstock G."/>
            <person name="Sodergren E."/>
            <person name="Clifton S."/>
            <person name="Fulton L."/>
            <person name="Fulton B."/>
            <person name="Courtney L."/>
            <person name="Fronick C."/>
            <person name="Harrison M."/>
            <person name="Strong C."/>
            <person name="Farmer C."/>
            <person name="Delehaunty K."/>
            <person name="Markovic C."/>
            <person name="Hall O."/>
            <person name="Minx P."/>
            <person name="Tomlinson C."/>
            <person name="Mitreva M."/>
            <person name="Nelson J."/>
            <person name="Hou S."/>
            <person name="Wollam A."/>
            <person name="Pepin K.H."/>
            <person name="Johnson M."/>
            <person name="Bhonagiri V."/>
            <person name="Nash W.E."/>
            <person name="Suruliraj S."/>
            <person name="Warren W."/>
            <person name="Chinwalla A."/>
            <person name="Mardis E.R."/>
            <person name="Wilson R.K."/>
        </authorList>
    </citation>
    <scope>NUCLEOTIDE SEQUENCE [LARGE SCALE GENOMIC DNA]</scope>
    <source>
        <strain evidence="3">OS1</strain>
    </source>
</reference>
<dbReference type="InterPro" id="IPR036551">
    <property type="entry name" value="Flavin_trans-like"/>
</dbReference>
<name>A0A0T5X9F2_9BACT</name>
<gene>
    <name evidence="2" type="ORF">HMPREF1705_04259</name>
</gene>
<accession>A0A0T5X9F2</accession>
<dbReference type="Proteomes" id="UP000005273">
    <property type="component" value="Unassembled WGS sequence"/>
</dbReference>
<evidence type="ECO:0000313" key="3">
    <source>
        <dbReference type="Proteomes" id="UP000005273"/>
    </source>
</evidence>
<dbReference type="InterPro" id="IPR003382">
    <property type="entry name" value="Flavoprotein"/>
</dbReference>
<dbReference type="SUPFAM" id="SSF52507">
    <property type="entry name" value="Homo-oligomeric flavin-containing Cys decarboxylases, HFCD"/>
    <property type="match status" value="1"/>
</dbReference>
<protein>
    <submittedName>
        <fullName evidence="2">Flavoprotein</fullName>
    </submittedName>
</protein>
<dbReference type="STRING" id="592015.HMPREF1705_04259"/>
<dbReference type="Gene3D" id="3.40.50.1950">
    <property type="entry name" value="Flavin prenyltransferase-like"/>
    <property type="match status" value="1"/>
</dbReference>
<evidence type="ECO:0000259" key="1">
    <source>
        <dbReference type="Pfam" id="PF02441"/>
    </source>
</evidence>
<dbReference type="EMBL" id="ACJX03000001">
    <property type="protein sequence ID" value="KRT35000.1"/>
    <property type="molecule type" value="Genomic_DNA"/>
</dbReference>